<dbReference type="Gene3D" id="3.90.190.20">
    <property type="entry name" value="Mur ligase, C-terminal domain"/>
    <property type="match status" value="1"/>
</dbReference>
<dbReference type="InterPro" id="IPR036615">
    <property type="entry name" value="Mur_ligase_C_dom_sf"/>
</dbReference>
<evidence type="ECO:0000256" key="5">
    <source>
        <dbReference type="ARBA" id="ARBA00022741"/>
    </source>
</evidence>
<dbReference type="GO" id="GO:0005737">
    <property type="term" value="C:cytoplasm"/>
    <property type="evidence" value="ECO:0007669"/>
    <property type="project" value="TreeGrafter"/>
</dbReference>
<evidence type="ECO:0000256" key="4">
    <source>
        <dbReference type="ARBA" id="ARBA00022723"/>
    </source>
</evidence>
<evidence type="ECO:0000256" key="9">
    <source>
        <dbReference type="ARBA" id="ARBA00047493"/>
    </source>
</evidence>
<dbReference type="InterPro" id="IPR036565">
    <property type="entry name" value="Mur-like_cat_sf"/>
</dbReference>
<keyword evidence="4" id="KW-0479">Metal-binding</keyword>
<dbReference type="InterPro" id="IPR004101">
    <property type="entry name" value="Mur_ligase_C"/>
</dbReference>
<proteinExistence type="inferred from homology"/>
<keyword evidence="7" id="KW-0460">Magnesium</keyword>
<dbReference type="Pfam" id="PF08245">
    <property type="entry name" value="Mur_ligase_M"/>
    <property type="match status" value="1"/>
</dbReference>
<dbReference type="AlphaFoldDB" id="A0A3E3AFE5"/>
<dbReference type="PANTHER" id="PTHR11136:SF0">
    <property type="entry name" value="DIHYDROFOLATE SYNTHETASE-RELATED"/>
    <property type="match status" value="1"/>
</dbReference>
<evidence type="ECO:0000259" key="11">
    <source>
        <dbReference type="Pfam" id="PF08245"/>
    </source>
</evidence>
<feature type="domain" description="Mur ligase C-terminal" evidence="10">
    <location>
        <begin position="275"/>
        <end position="331"/>
    </location>
</feature>
<protein>
    <recommendedName>
        <fullName evidence="2">tetrahydrofolate synthase</fullName>
        <ecNumber evidence="2">6.3.2.17</ecNumber>
    </recommendedName>
    <alternativeName>
        <fullName evidence="8">Tetrahydrofolylpolyglutamate synthase</fullName>
    </alternativeName>
</protein>
<evidence type="ECO:0000256" key="3">
    <source>
        <dbReference type="ARBA" id="ARBA00022598"/>
    </source>
</evidence>
<reference evidence="13 14" key="1">
    <citation type="submission" date="2018-08" db="EMBL/GenBank/DDBJ databases">
        <title>A genome reference for cultivated species of the human gut microbiota.</title>
        <authorList>
            <person name="Zou Y."/>
            <person name="Xue W."/>
            <person name="Luo G."/>
        </authorList>
    </citation>
    <scope>NUCLEOTIDE SEQUENCE [LARGE SCALE GENOMIC DNA]</scope>
    <source>
        <strain evidence="13 14">OM06-4</strain>
    </source>
</reference>
<evidence type="ECO:0000313" key="13">
    <source>
        <dbReference type="EMBL" id="RGD86324.1"/>
    </source>
</evidence>
<dbReference type="GO" id="GO:0008841">
    <property type="term" value="F:dihydrofolate synthase activity"/>
    <property type="evidence" value="ECO:0007669"/>
    <property type="project" value="TreeGrafter"/>
</dbReference>
<dbReference type="PROSITE" id="PS01012">
    <property type="entry name" value="FOLYLPOLYGLU_SYNT_2"/>
    <property type="match status" value="1"/>
</dbReference>
<evidence type="ECO:0000256" key="6">
    <source>
        <dbReference type="ARBA" id="ARBA00022840"/>
    </source>
</evidence>
<dbReference type="RefSeq" id="WP_003536979.1">
    <property type="nucleotide sequence ID" value="NZ_AP031443.1"/>
</dbReference>
<dbReference type="NCBIfam" id="TIGR01499">
    <property type="entry name" value="folC"/>
    <property type="match status" value="1"/>
</dbReference>
<keyword evidence="6" id="KW-0067">ATP-binding</keyword>
<dbReference type="GO" id="GO:0005524">
    <property type="term" value="F:ATP binding"/>
    <property type="evidence" value="ECO:0007669"/>
    <property type="project" value="UniProtKB-KW"/>
</dbReference>
<sequence length="389" mass="44437">MFNDIKSALVYIESKRTKRTLEQFKETIKKYGFNIYQKNIIHIAGTNGKGSTTNFIKDIMVEHGYRVGTFTSPYLICHNDRICINGEMISDERLLMIINSLVEIIESEQLSMFEIDILIMLRYFDEEELDYRIIETGIGGLNDKTNVIDSVCSVITNIGYDHQFMLGDTLAQIAHHKAGIIKPEQTCFTSEINNDLIDIFKAAAEIKNSQVVSVEIDCDYRYPYHFSCLGYDYQLSNCGSYQVANATLAINVCDYLIELDHSLVQRALDGFSWPGRFEKFGKIYLDGAHNIDGIKALIKTLHDQQIKKALVIFSALGDKDIEQMEALLSEYPLIQATFADERLQLEGIDFKEAIKNNIDLYDHLIITGSLHFISTVRKYLQNNLIEKQV</sequence>
<comment type="similarity">
    <text evidence="1">Belongs to the folylpolyglutamate synthase family.</text>
</comment>
<evidence type="ECO:0000259" key="10">
    <source>
        <dbReference type="Pfam" id="PF02875"/>
    </source>
</evidence>
<comment type="caution">
    <text evidence="13">The sequence shown here is derived from an EMBL/GenBank/DDBJ whole genome shotgun (WGS) entry which is preliminary data.</text>
</comment>
<dbReference type="InterPro" id="IPR001645">
    <property type="entry name" value="Folylpolyglutamate_synth"/>
</dbReference>
<comment type="catalytic activity">
    <reaction evidence="9">
        <text>(6S)-5,6,7,8-tetrahydrofolyl-(gamma-L-Glu)(n) + L-glutamate + ATP = (6S)-5,6,7,8-tetrahydrofolyl-(gamma-L-Glu)(n+1) + ADP + phosphate + H(+)</text>
        <dbReference type="Rhea" id="RHEA:10580"/>
        <dbReference type="Rhea" id="RHEA-COMP:14738"/>
        <dbReference type="Rhea" id="RHEA-COMP:14740"/>
        <dbReference type="ChEBI" id="CHEBI:15378"/>
        <dbReference type="ChEBI" id="CHEBI:29985"/>
        <dbReference type="ChEBI" id="CHEBI:30616"/>
        <dbReference type="ChEBI" id="CHEBI:43474"/>
        <dbReference type="ChEBI" id="CHEBI:141005"/>
        <dbReference type="ChEBI" id="CHEBI:456216"/>
        <dbReference type="EC" id="6.3.2.17"/>
    </reaction>
</comment>
<evidence type="ECO:0000313" key="12">
    <source>
        <dbReference type="EMBL" id="MDB7082664.1"/>
    </source>
</evidence>
<dbReference type="SUPFAM" id="SSF53244">
    <property type="entry name" value="MurD-like peptide ligases, peptide-binding domain"/>
    <property type="match status" value="1"/>
</dbReference>
<keyword evidence="5" id="KW-0547">Nucleotide-binding</keyword>
<accession>A0A3E3AFE5</accession>
<dbReference type="InterPro" id="IPR018109">
    <property type="entry name" value="Folylpolyglutamate_synth_CS"/>
</dbReference>
<dbReference type="PIRSF" id="PIRSF001563">
    <property type="entry name" value="Folylpolyglu_synth"/>
    <property type="match status" value="1"/>
</dbReference>
<keyword evidence="3 12" id="KW-0436">Ligase</keyword>
<evidence type="ECO:0000256" key="2">
    <source>
        <dbReference type="ARBA" id="ARBA00013025"/>
    </source>
</evidence>
<dbReference type="SUPFAM" id="SSF53623">
    <property type="entry name" value="MurD-like peptide ligases, catalytic domain"/>
    <property type="match status" value="1"/>
</dbReference>
<gene>
    <name evidence="13" type="ORF">DXB93_05525</name>
    <name evidence="12" type="ORF">PM738_02525</name>
</gene>
<dbReference type="GeneID" id="64197908"/>
<dbReference type="EMBL" id="QUSL01000006">
    <property type="protein sequence ID" value="RGD86324.1"/>
    <property type="molecule type" value="Genomic_DNA"/>
</dbReference>
<feature type="domain" description="Mur ligase central" evidence="11">
    <location>
        <begin position="43"/>
        <end position="252"/>
    </location>
</feature>
<dbReference type="Gene3D" id="3.40.1190.10">
    <property type="entry name" value="Mur-like, catalytic domain"/>
    <property type="match status" value="1"/>
</dbReference>
<evidence type="ECO:0000256" key="1">
    <source>
        <dbReference type="ARBA" id="ARBA00008276"/>
    </source>
</evidence>
<dbReference type="Pfam" id="PF02875">
    <property type="entry name" value="Mur_ligase_C"/>
    <property type="match status" value="1"/>
</dbReference>
<dbReference type="GO" id="GO:0046872">
    <property type="term" value="F:metal ion binding"/>
    <property type="evidence" value="ECO:0007669"/>
    <property type="project" value="UniProtKB-KW"/>
</dbReference>
<dbReference type="EMBL" id="JAQLKE010000003">
    <property type="protein sequence ID" value="MDB7082664.1"/>
    <property type="molecule type" value="Genomic_DNA"/>
</dbReference>
<dbReference type="InterPro" id="IPR013221">
    <property type="entry name" value="Mur_ligase_cen"/>
</dbReference>
<dbReference type="Proteomes" id="UP001211987">
    <property type="component" value="Unassembled WGS sequence"/>
</dbReference>
<dbReference type="GO" id="GO:0004326">
    <property type="term" value="F:tetrahydrofolylpolyglutamate synthase activity"/>
    <property type="evidence" value="ECO:0007669"/>
    <property type="project" value="UniProtKB-EC"/>
</dbReference>
<dbReference type="PANTHER" id="PTHR11136">
    <property type="entry name" value="FOLYLPOLYGLUTAMATE SYNTHASE-RELATED"/>
    <property type="match status" value="1"/>
</dbReference>
<dbReference type="Proteomes" id="UP000261032">
    <property type="component" value="Unassembled WGS sequence"/>
</dbReference>
<evidence type="ECO:0000256" key="7">
    <source>
        <dbReference type="ARBA" id="ARBA00022842"/>
    </source>
</evidence>
<evidence type="ECO:0000313" key="14">
    <source>
        <dbReference type="Proteomes" id="UP000261032"/>
    </source>
</evidence>
<evidence type="ECO:0000256" key="8">
    <source>
        <dbReference type="ARBA" id="ARBA00030592"/>
    </source>
</evidence>
<reference evidence="12" key="2">
    <citation type="submission" date="2023-01" db="EMBL/GenBank/DDBJ databases">
        <title>Human gut microbiome strain richness.</title>
        <authorList>
            <person name="Chen-Liaw A."/>
        </authorList>
    </citation>
    <scope>NUCLEOTIDE SEQUENCE</scope>
    <source>
        <strain evidence="12">1001217st2_G6_1001217B_191108</strain>
    </source>
</reference>
<dbReference type="EC" id="6.3.2.17" evidence="2"/>
<organism evidence="13 14">
    <name type="scientific">Thomasclavelia ramosa</name>
    <dbReference type="NCBI Taxonomy" id="1547"/>
    <lineage>
        <taxon>Bacteria</taxon>
        <taxon>Bacillati</taxon>
        <taxon>Bacillota</taxon>
        <taxon>Erysipelotrichia</taxon>
        <taxon>Erysipelotrichales</taxon>
        <taxon>Coprobacillaceae</taxon>
        <taxon>Thomasclavelia</taxon>
    </lineage>
</organism>
<name>A0A3E3AFE5_9FIRM</name>